<dbReference type="PROSITE" id="PS50853">
    <property type="entry name" value="FN3"/>
    <property type="match status" value="7"/>
</dbReference>
<feature type="domain" description="Fibronectin type-III" evidence="6">
    <location>
        <begin position="1470"/>
        <end position="1559"/>
    </location>
</feature>
<evidence type="ECO:0000259" key="5">
    <source>
        <dbReference type="PROSITE" id="PS50835"/>
    </source>
</evidence>
<dbReference type="OrthoDB" id="5983454at2759"/>
<feature type="compositionally biased region" description="Polar residues" evidence="2">
    <location>
        <begin position="1745"/>
        <end position="1767"/>
    </location>
</feature>
<feature type="compositionally biased region" description="Polar residues" evidence="2">
    <location>
        <begin position="875"/>
        <end position="893"/>
    </location>
</feature>
<dbReference type="Pfam" id="PF00041">
    <property type="entry name" value="fn3"/>
    <property type="match status" value="4"/>
</dbReference>
<feature type="signal peptide" evidence="4">
    <location>
        <begin position="1"/>
        <end position="22"/>
    </location>
</feature>
<evidence type="ECO:0000256" key="4">
    <source>
        <dbReference type="SAM" id="SignalP"/>
    </source>
</evidence>
<sequence length="1775" mass="192075">MAFSSRSCFLLLLLAQLMTVSGQAPSILPSNGVQLYLPYQDRIIPDYSMTYASQFYDTDRNNDVNDIIDALWCQSANNVTNIGVWYYPNGTEVPLFDGPFDNTSAPRPLFSKRFSGQIALARSSGLSGYEGLYKCIIPDENGVNQTLVVGAYTDTGYNNNDGPDADPTMQFSLLSISRLATPPVFSLSFNVSNGPPTTVSCSVNGNGISTELSRVIVNGPGSVTRVRVTVRLREAGNYQCTVSNTRVTDGPISVGPTAVTSTSSLNISVSDTPTGLTATRLSTGLAHVRLSWSTVSGATGYEVFSKFLTLTPVSVGTTASTTINITSGLFRGSAYTFYVVSYGSASLPSGNASVMLTFNDPLVTDFMATLIISTAITLTWSPPTAIVPISYYINRRCKRVCESSTTGNSETSVSSPHTSTGIPPYSQCTFDLIGVYDITAELTINYSAETLSTAPTVPVDDIIFSSVESVSMTVSWDEVPCNRRNGPITGYYLTYTNITSKTSYTVNITGGDNRMYNLTGLIPYTNYTVSIIPYNYNMNGPARQEIQLTAESIPGVITDLVHYRPPTEIIIVWNPPTIPNGIITVYEIKYRESTSTGPYNITNTTNTYYSIVELIPNTSYTIGVRAYTSIGPGEWTDREYTTIEIPVIQTFSITKLNSTAVRAKWGFVSGASHYTVYYESTSSSSRKKRQVETGMRIFPGDTTEGLIGGLDPNLNYLFSISTSFTVNGIIYEGERTQPAIPPGATLTPTIVSSTSSVISVAGSSTISYFTETTTVTTTLTTTMTTPLTTVLVNNGGNIGVIVGPIVALVVLLLLAIIIIIILVLVMYIKRTNINQKRKSDNDIVMECSPAYATTEFKTNTADDILMKDSPAYSTVQQTQSTVEPVYDTTNNEYETPLPPPAEYEIPTQSVMSSIILGNRMTLSTSSCFTLLIQLLVQLGTVSGQAPPILPSNGVQLYLPYQDRIIPDYSMIYASQFYDIDQNNDVNDITDALWCQSANNVTNIGVWYYPNGTEVPLFDGNFIDLSVPQPLFSKRFSGQIALARNGGLSGYEGLYKCIIPDENGVNQTLVVGAYTVDGYNNNDGPDADPIMQFSLLSTSRLATPPVFSLSFNVSDGPPTTVSCSVNGNGISTELSRVIVNGPGSVTRVRVTVRLREAGNYQCTVFNERVSAGTISGVTATTNASSLNVSVSDTPTGLTATRLSTGLAHVRLSWSTVSGATGATGYEVYYQLSSNTPVSVSNTSYTTINIVGLFQGTTYTFYVVSYGSASLPSGNPVVNNFMATLISSTIITLSWSPPTAVVPISYNIISSCRRVCESLNNSNSEIAVSSPHTSTGIPPYSQCAFDLIGVYGAEIAFLRTNYLATTLSTAPTAPVGDIIISSVESVSMTVSWDEVPCNGRNGPITGYYLTYTNITSNTSYTVNITGGDNRMYNLTGLIPYTNYTVSIIPYNYNINGPARQEIQLTAESISGVITDLKHASITLAKINISWNPPTIPNGIITVYEIRYRESTGPYNITNTTNTYYSIVGLIPNTSYTIGVRAYTSIGPGEWTDREYTTIEIPVIQNFSVKKFLSTAVIAVWGSVPGASHYTVYYESTSSSSRKKRQVETGMRVFPGDTTEGLIGGLDPNLNYLFFISTSFNFNQINYEGQRTQPVHLPSVSYPTAISTVSVTTATTTVLVNDNEENNGLIVGVTVVYIPMIALILVVIVILVIVLQMKRANNNQKRKQDNDIVMECSPAYATTELKTKSTTEPVYDTTSPETTLPPSATTEYEIPTIS</sequence>
<feature type="transmembrane region" description="Helical" evidence="3">
    <location>
        <begin position="1686"/>
        <end position="1712"/>
    </location>
</feature>
<feature type="region of interest" description="Disordered" evidence="2">
    <location>
        <begin position="1742"/>
        <end position="1775"/>
    </location>
</feature>
<evidence type="ECO:0000256" key="3">
    <source>
        <dbReference type="SAM" id="Phobius"/>
    </source>
</evidence>
<evidence type="ECO:0000259" key="6">
    <source>
        <dbReference type="PROSITE" id="PS50853"/>
    </source>
</evidence>
<feature type="domain" description="Ig-like" evidence="5">
    <location>
        <begin position="1103"/>
        <end position="1174"/>
    </location>
</feature>
<feature type="domain" description="Fibronectin type-III" evidence="6">
    <location>
        <begin position="458"/>
        <end position="552"/>
    </location>
</feature>
<dbReference type="CDD" id="cd00063">
    <property type="entry name" value="FN3"/>
    <property type="match status" value="5"/>
</dbReference>
<keyword evidence="3" id="KW-0472">Membrane</keyword>
<feature type="region of interest" description="Disordered" evidence="2">
    <location>
        <begin position="875"/>
        <end position="900"/>
    </location>
</feature>
<evidence type="ECO:0008006" key="8">
    <source>
        <dbReference type="Google" id="ProtNLM"/>
    </source>
</evidence>
<dbReference type="InterPro" id="IPR007110">
    <property type="entry name" value="Ig-like_dom"/>
</dbReference>
<dbReference type="PANTHER" id="PTHR46708:SF2">
    <property type="entry name" value="FIBRONECTIN TYPE-III DOMAIN-CONTAINING PROTEIN"/>
    <property type="match status" value="1"/>
</dbReference>
<dbReference type="InterPro" id="IPR036116">
    <property type="entry name" value="FN3_sf"/>
</dbReference>
<name>A0A1X7TBP6_AMPQE</name>
<dbReference type="InterPro" id="IPR003961">
    <property type="entry name" value="FN3_dom"/>
</dbReference>
<feature type="domain" description="Fibronectin type-III" evidence="6">
    <location>
        <begin position="647"/>
        <end position="748"/>
    </location>
</feature>
<feature type="domain" description="Fibronectin type-III" evidence="6">
    <location>
        <begin position="1560"/>
        <end position="1661"/>
    </location>
</feature>
<evidence type="ECO:0000313" key="7">
    <source>
        <dbReference type="EnsemblMetazoa" id="Aqu2.1.11870_001"/>
    </source>
</evidence>
<feature type="domain" description="Fibronectin type-III" evidence="6">
    <location>
        <begin position="1192"/>
        <end position="1285"/>
    </location>
</feature>
<dbReference type="PRINTS" id="PR00014">
    <property type="entry name" value="FNTYPEIII"/>
</dbReference>
<keyword evidence="1" id="KW-0677">Repeat</keyword>
<dbReference type="eggNOG" id="KOG3510">
    <property type="taxonomic scope" value="Eukaryota"/>
</dbReference>
<dbReference type="SUPFAM" id="SSF49265">
    <property type="entry name" value="Fibronectin type III"/>
    <property type="match status" value="7"/>
</dbReference>
<evidence type="ECO:0000256" key="1">
    <source>
        <dbReference type="ARBA" id="ARBA00022737"/>
    </source>
</evidence>
<evidence type="ECO:0000256" key="2">
    <source>
        <dbReference type="SAM" id="MobiDB-lite"/>
    </source>
</evidence>
<keyword evidence="4" id="KW-0732">Signal</keyword>
<reference evidence="7" key="1">
    <citation type="submission" date="2017-05" db="UniProtKB">
        <authorList>
            <consortium name="EnsemblMetazoa"/>
        </authorList>
    </citation>
    <scope>IDENTIFICATION</scope>
</reference>
<keyword evidence="3" id="KW-1133">Transmembrane helix</keyword>
<dbReference type="EnsemblMetazoa" id="Aqu2.1.11870_001">
    <property type="protein sequence ID" value="Aqu2.1.11870_001"/>
    <property type="gene ID" value="Aqu2.1.11870"/>
</dbReference>
<dbReference type="PANTHER" id="PTHR46708">
    <property type="entry name" value="TENASCIN"/>
    <property type="match status" value="1"/>
</dbReference>
<dbReference type="InterPro" id="IPR013783">
    <property type="entry name" value="Ig-like_fold"/>
</dbReference>
<accession>A0A1X7TBP6</accession>
<feature type="domain" description="Fibronectin type-III" evidence="6">
    <location>
        <begin position="1372"/>
        <end position="1467"/>
    </location>
</feature>
<organism evidence="7">
    <name type="scientific">Amphimedon queenslandica</name>
    <name type="common">Sponge</name>
    <dbReference type="NCBI Taxonomy" id="400682"/>
    <lineage>
        <taxon>Eukaryota</taxon>
        <taxon>Metazoa</taxon>
        <taxon>Porifera</taxon>
        <taxon>Demospongiae</taxon>
        <taxon>Heteroscleromorpha</taxon>
        <taxon>Haplosclerida</taxon>
        <taxon>Niphatidae</taxon>
        <taxon>Amphimedon</taxon>
    </lineage>
</organism>
<dbReference type="InterPro" id="IPR050991">
    <property type="entry name" value="ECM_Regulatory_Proteins"/>
</dbReference>
<feature type="transmembrane region" description="Helical" evidence="3">
    <location>
        <begin position="801"/>
        <end position="828"/>
    </location>
</feature>
<protein>
    <recommendedName>
        <fullName evidence="8">Protein-tyrosine-phosphatase</fullName>
    </recommendedName>
</protein>
<feature type="chain" id="PRO_5012214405" description="Protein-tyrosine-phosphatase" evidence="4">
    <location>
        <begin position="23"/>
        <end position="1775"/>
    </location>
</feature>
<feature type="domain" description="Fibronectin type-III" evidence="6">
    <location>
        <begin position="553"/>
        <end position="646"/>
    </location>
</feature>
<feature type="domain" description="Ig-like" evidence="5">
    <location>
        <begin position="182"/>
        <end position="253"/>
    </location>
</feature>
<feature type="transmembrane region" description="Helical" evidence="3">
    <location>
        <begin position="920"/>
        <end position="939"/>
    </location>
</feature>
<proteinExistence type="predicted"/>
<dbReference type="PROSITE" id="PS50835">
    <property type="entry name" value="IG_LIKE"/>
    <property type="match status" value="2"/>
</dbReference>
<dbReference type="InParanoid" id="A0A1X7TBP6"/>
<dbReference type="Gene3D" id="2.60.40.10">
    <property type="entry name" value="Immunoglobulins"/>
    <property type="match status" value="8"/>
</dbReference>
<dbReference type="SMART" id="SM00060">
    <property type="entry name" value="FN3"/>
    <property type="match status" value="10"/>
</dbReference>
<keyword evidence="3" id="KW-0812">Transmembrane</keyword>